<evidence type="ECO:0000259" key="10">
    <source>
        <dbReference type="Pfam" id="PF10502"/>
    </source>
</evidence>
<dbReference type="PANTHER" id="PTHR43390:SF1">
    <property type="entry name" value="CHLOROPLAST PROCESSING PEPTIDASE"/>
    <property type="match status" value="1"/>
</dbReference>
<name>A0A5Q2RN14_9ACTN</name>
<keyword evidence="8" id="KW-0472">Membrane</keyword>
<feature type="active site" evidence="7">
    <location>
        <position position="84"/>
    </location>
</feature>
<dbReference type="InterPro" id="IPR019533">
    <property type="entry name" value="Peptidase_S26"/>
</dbReference>
<reference evidence="11 12" key="1">
    <citation type="submission" date="2019-11" db="EMBL/GenBank/DDBJ databases">
        <authorList>
            <person name="He Y."/>
        </authorList>
    </citation>
    <scope>NUCLEOTIDE SEQUENCE [LARGE SCALE GENOMIC DNA]</scope>
    <source>
        <strain evidence="11 12">SCSIO 58843</strain>
    </source>
</reference>
<evidence type="ECO:0000256" key="9">
    <source>
        <dbReference type="SAM" id="MobiDB-lite"/>
    </source>
</evidence>
<dbReference type="EC" id="3.4.21.89" evidence="4 8"/>
<feature type="region of interest" description="Disordered" evidence="9">
    <location>
        <begin position="1"/>
        <end position="23"/>
    </location>
</feature>
<dbReference type="InterPro" id="IPR019756">
    <property type="entry name" value="Pept_S26A_signal_pept_1_Ser-AS"/>
</dbReference>
<dbReference type="PROSITE" id="PS00761">
    <property type="entry name" value="SPASE_I_3"/>
    <property type="match status" value="1"/>
</dbReference>
<dbReference type="EMBL" id="CP045851">
    <property type="protein sequence ID" value="QGG95290.1"/>
    <property type="molecule type" value="Genomic_DNA"/>
</dbReference>
<evidence type="ECO:0000256" key="3">
    <source>
        <dbReference type="ARBA" id="ARBA00009370"/>
    </source>
</evidence>
<dbReference type="InterPro" id="IPR000223">
    <property type="entry name" value="Pept_S26A_signal_pept_1"/>
</dbReference>
<feature type="compositionally biased region" description="Basic and acidic residues" evidence="9">
    <location>
        <begin position="9"/>
        <end position="20"/>
    </location>
</feature>
<dbReference type="InterPro" id="IPR036286">
    <property type="entry name" value="LexA/Signal_pep-like_sf"/>
</dbReference>
<evidence type="ECO:0000256" key="2">
    <source>
        <dbReference type="ARBA" id="ARBA00004401"/>
    </source>
</evidence>
<proteinExistence type="inferred from homology"/>
<dbReference type="GO" id="GO:0009003">
    <property type="term" value="F:signal peptidase activity"/>
    <property type="evidence" value="ECO:0007669"/>
    <property type="project" value="UniProtKB-EC"/>
</dbReference>
<comment type="similarity">
    <text evidence="3 8">Belongs to the peptidase S26 family.</text>
</comment>
<feature type="domain" description="Peptidase S26" evidence="10">
    <location>
        <begin position="53"/>
        <end position="212"/>
    </location>
</feature>
<evidence type="ECO:0000313" key="11">
    <source>
        <dbReference type="EMBL" id="QGG95290.1"/>
    </source>
</evidence>
<keyword evidence="5 8" id="KW-0645">Protease</keyword>
<comment type="catalytic activity">
    <reaction evidence="1 8">
        <text>Cleavage of hydrophobic, N-terminal signal or leader sequences from secreted and periplasmic proteins.</text>
        <dbReference type="EC" id="3.4.21.89"/>
    </reaction>
</comment>
<evidence type="ECO:0000256" key="7">
    <source>
        <dbReference type="PIRSR" id="PIRSR600223-1"/>
    </source>
</evidence>
<dbReference type="Pfam" id="PF10502">
    <property type="entry name" value="Peptidase_S26"/>
    <property type="match status" value="1"/>
</dbReference>
<dbReference type="KEGG" id="atq:GH723_09385"/>
<keyword evidence="6 8" id="KW-0378">Hydrolase</keyword>
<comment type="subcellular location">
    <subcellularLocation>
        <location evidence="2">Cell membrane</location>
        <topology evidence="2">Single-pass type II membrane protein</topology>
    </subcellularLocation>
    <subcellularLocation>
        <location evidence="8">Membrane</location>
        <topology evidence="8">Single-pass type II membrane protein</topology>
    </subcellularLocation>
</comment>
<dbReference type="CDD" id="cd06530">
    <property type="entry name" value="S26_SPase_I"/>
    <property type="match status" value="1"/>
</dbReference>
<dbReference type="GO" id="GO:0006465">
    <property type="term" value="P:signal peptide processing"/>
    <property type="evidence" value="ECO:0007669"/>
    <property type="project" value="InterPro"/>
</dbReference>
<gene>
    <name evidence="11" type="primary">lepB</name>
    <name evidence="11" type="ORF">GH723_09385</name>
</gene>
<dbReference type="GO" id="GO:0004252">
    <property type="term" value="F:serine-type endopeptidase activity"/>
    <property type="evidence" value="ECO:0007669"/>
    <property type="project" value="InterPro"/>
</dbReference>
<keyword evidence="8" id="KW-1133">Transmembrane helix</keyword>
<dbReference type="PROSITE" id="PS00501">
    <property type="entry name" value="SPASE_I_1"/>
    <property type="match status" value="1"/>
</dbReference>
<sequence length="220" mass="24125">MTNQPFGPEGHDPLERRDGDAVPGAAFRARRDDELLASAPRTRRKQRSPVRNLIEWLLVIGGALVVALVIKTFLFQAFYIPSESMEPTLTRGDRVLVNKLSDDLGGIDRGDVIVFHRPPNEPPSEIDDLIKRVVGLPGETVEGRDGRVWVDGAPLEEPYLADGVLTDPFAPIEVPEGGVFVMGDNRGNSRDSRVFGPIDEELIVGRAFVTVWPLGRLGGL</sequence>
<evidence type="ECO:0000313" key="12">
    <source>
        <dbReference type="Proteomes" id="UP000334019"/>
    </source>
</evidence>
<keyword evidence="12" id="KW-1185">Reference proteome</keyword>
<dbReference type="SUPFAM" id="SSF51306">
    <property type="entry name" value="LexA/Signal peptidase"/>
    <property type="match status" value="1"/>
</dbReference>
<evidence type="ECO:0000256" key="8">
    <source>
        <dbReference type="RuleBase" id="RU362042"/>
    </source>
</evidence>
<dbReference type="AlphaFoldDB" id="A0A5Q2RN14"/>
<dbReference type="Gene3D" id="2.10.109.10">
    <property type="entry name" value="Umud Fragment, subunit A"/>
    <property type="match status" value="1"/>
</dbReference>
<feature type="transmembrane region" description="Helical" evidence="8">
    <location>
        <begin position="53"/>
        <end position="79"/>
    </location>
</feature>
<accession>A0A5Q2RN14</accession>
<dbReference type="RefSeq" id="WP_153759398.1">
    <property type="nucleotide sequence ID" value="NZ_CP045851.1"/>
</dbReference>
<dbReference type="GO" id="GO:0005886">
    <property type="term" value="C:plasma membrane"/>
    <property type="evidence" value="ECO:0007669"/>
    <property type="project" value="UniProtKB-SubCell"/>
</dbReference>
<dbReference type="Proteomes" id="UP000334019">
    <property type="component" value="Chromosome"/>
</dbReference>
<evidence type="ECO:0000256" key="4">
    <source>
        <dbReference type="ARBA" id="ARBA00013208"/>
    </source>
</evidence>
<organism evidence="11 12">
    <name type="scientific">Actinomarinicola tropica</name>
    <dbReference type="NCBI Taxonomy" id="2789776"/>
    <lineage>
        <taxon>Bacteria</taxon>
        <taxon>Bacillati</taxon>
        <taxon>Actinomycetota</taxon>
        <taxon>Acidimicrobiia</taxon>
        <taxon>Acidimicrobiales</taxon>
        <taxon>Iamiaceae</taxon>
        <taxon>Actinomarinicola</taxon>
    </lineage>
</organism>
<evidence type="ECO:0000256" key="1">
    <source>
        <dbReference type="ARBA" id="ARBA00000677"/>
    </source>
</evidence>
<dbReference type="InterPro" id="IPR019758">
    <property type="entry name" value="Pept_S26A_signal_pept_1_CS"/>
</dbReference>
<feature type="active site" evidence="7">
    <location>
        <position position="131"/>
    </location>
</feature>
<dbReference type="NCBIfam" id="TIGR02227">
    <property type="entry name" value="sigpep_I_bact"/>
    <property type="match status" value="1"/>
</dbReference>
<dbReference type="PANTHER" id="PTHR43390">
    <property type="entry name" value="SIGNAL PEPTIDASE I"/>
    <property type="match status" value="1"/>
</dbReference>
<keyword evidence="8" id="KW-0812">Transmembrane</keyword>
<dbReference type="PRINTS" id="PR00727">
    <property type="entry name" value="LEADERPTASE"/>
</dbReference>
<evidence type="ECO:0000256" key="6">
    <source>
        <dbReference type="ARBA" id="ARBA00022801"/>
    </source>
</evidence>
<evidence type="ECO:0000256" key="5">
    <source>
        <dbReference type="ARBA" id="ARBA00022670"/>
    </source>
</evidence>
<protein>
    <recommendedName>
        <fullName evidence="4 8">Signal peptidase I</fullName>
        <ecNumber evidence="4 8">3.4.21.89</ecNumber>
    </recommendedName>
</protein>